<dbReference type="EMBL" id="BAAAHH010000004">
    <property type="protein sequence ID" value="GAA0942957.1"/>
    <property type="molecule type" value="Genomic_DNA"/>
</dbReference>
<gene>
    <name evidence="1" type="ORF">GCM10009550_14540</name>
</gene>
<dbReference type="RefSeq" id="WP_344238076.1">
    <property type="nucleotide sequence ID" value="NZ_BAAAHH010000004.1"/>
</dbReference>
<dbReference type="Proteomes" id="UP001500665">
    <property type="component" value="Unassembled WGS sequence"/>
</dbReference>
<evidence type="ECO:0000313" key="1">
    <source>
        <dbReference type="EMBL" id="GAA0942957.1"/>
    </source>
</evidence>
<organism evidence="1 2">
    <name type="scientific">Actinocorallia libanotica</name>
    <dbReference type="NCBI Taxonomy" id="46162"/>
    <lineage>
        <taxon>Bacteria</taxon>
        <taxon>Bacillati</taxon>
        <taxon>Actinomycetota</taxon>
        <taxon>Actinomycetes</taxon>
        <taxon>Streptosporangiales</taxon>
        <taxon>Thermomonosporaceae</taxon>
        <taxon>Actinocorallia</taxon>
    </lineage>
</organism>
<reference evidence="2" key="1">
    <citation type="journal article" date="2019" name="Int. J. Syst. Evol. Microbiol.">
        <title>The Global Catalogue of Microorganisms (GCM) 10K type strain sequencing project: providing services to taxonomists for standard genome sequencing and annotation.</title>
        <authorList>
            <consortium name="The Broad Institute Genomics Platform"/>
            <consortium name="The Broad Institute Genome Sequencing Center for Infectious Disease"/>
            <person name="Wu L."/>
            <person name="Ma J."/>
        </authorList>
    </citation>
    <scope>NUCLEOTIDE SEQUENCE [LARGE SCALE GENOMIC DNA]</scope>
    <source>
        <strain evidence="2">JCM 10696</strain>
    </source>
</reference>
<comment type="caution">
    <text evidence="1">The sequence shown here is derived from an EMBL/GenBank/DDBJ whole genome shotgun (WGS) entry which is preliminary data.</text>
</comment>
<proteinExistence type="predicted"/>
<accession>A0ABP4B308</accession>
<keyword evidence="2" id="KW-1185">Reference proteome</keyword>
<protein>
    <submittedName>
        <fullName evidence="1">Uncharacterized protein</fullName>
    </submittedName>
</protein>
<evidence type="ECO:0000313" key="2">
    <source>
        <dbReference type="Proteomes" id="UP001500665"/>
    </source>
</evidence>
<sequence>MGLDERADEQRKLAAFLCAALPHLLGSDRREEAERLRNAFLATGSLPENARDALMEMSAAVGIPFLVESHRGVPGPLDIPGAQALPLASPGSPVIEFLRCPHGTCARRWRRRPGAAPPSCALLGGALRT</sequence>
<name>A0ABP4B308_9ACTN</name>